<dbReference type="GO" id="GO:0016192">
    <property type="term" value="P:vesicle-mediated transport"/>
    <property type="evidence" value="ECO:0007669"/>
    <property type="project" value="InterPro"/>
</dbReference>
<dbReference type="SUPFAM" id="SSF50989">
    <property type="entry name" value="Clathrin heavy-chain terminal domain"/>
    <property type="match status" value="1"/>
</dbReference>
<dbReference type="GO" id="GO:0006886">
    <property type="term" value="P:intracellular protein transport"/>
    <property type="evidence" value="ECO:0007669"/>
    <property type="project" value="InterPro"/>
</dbReference>
<evidence type="ECO:0000313" key="1">
    <source>
        <dbReference type="EMBL" id="PRQ43196.1"/>
    </source>
</evidence>
<organism evidence="1 2">
    <name type="scientific">Rosa chinensis</name>
    <name type="common">China rose</name>
    <dbReference type="NCBI Taxonomy" id="74649"/>
    <lineage>
        <taxon>Eukaryota</taxon>
        <taxon>Viridiplantae</taxon>
        <taxon>Streptophyta</taxon>
        <taxon>Embryophyta</taxon>
        <taxon>Tracheophyta</taxon>
        <taxon>Spermatophyta</taxon>
        <taxon>Magnoliopsida</taxon>
        <taxon>eudicotyledons</taxon>
        <taxon>Gunneridae</taxon>
        <taxon>Pentapetalae</taxon>
        <taxon>rosids</taxon>
        <taxon>fabids</taxon>
        <taxon>Rosales</taxon>
        <taxon>Rosaceae</taxon>
        <taxon>Rosoideae</taxon>
        <taxon>Rosoideae incertae sedis</taxon>
        <taxon>Rosa</taxon>
    </lineage>
</organism>
<dbReference type="Proteomes" id="UP000238479">
    <property type="component" value="Chromosome 3"/>
</dbReference>
<proteinExistence type="predicted"/>
<reference evidence="1 2" key="1">
    <citation type="journal article" date="2018" name="Nat. Genet.">
        <title>The Rosa genome provides new insights in the design of modern roses.</title>
        <authorList>
            <person name="Bendahmane M."/>
        </authorList>
    </citation>
    <scope>NUCLEOTIDE SEQUENCE [LARGE SCALE GENOMIC DNA]</scope>
    <source>
        <strain evidence="2">cv. Old Blush</strain>
    </source>
</reference>
<accession>A0A2P6R9U4</accession>
<dbReference type="InterPro" id="IPR016025">
    <property type="entry name" value="Clathrin_H-chain_N"/>
</dbReference>
<name>A0A2P6R9U4_ROSCH</name>
<comment type="caution">
    <text evidence="1">The sequence shown here is derived from an EMBL/GenBank/DDBJ whole genome shotgun (WGS) entry which is preliminary data.</text>
</comment>
<evidence type="ECO:0000313" key="2">
    <source>
        <dbReference type="Proteomes" id="UP000238479"/>
    </source>
</evidence>
<gene>
    <name evidence="1" type="ORF">RchiOBHm_Chr3g0465841</name>
</gene>
<dbReference type="GO" id="GO:0005198">
    <property type="term" value="F:structural molecule activity"/>
    <property type="evidence" value="ECO:0007669"/>
    <property type="project" value="InterPro"/>
</dbReference>
<dbReference type="EMBL" id="PDCK01000041">
    <property type="protein sequence ID" value="PRQ43196.1"/>
    <property type="molecule type" value="Genomic_DNA"/>
</dbReference>
<dbReference type="Gene3D" id="2.130.10.110">
    <property type="entry name" value="Clathrin heavy-chain terminal domain"/>
    <property type="match status" value="1"/>
</dbReference>
<dbReference type="GO" id="GO:0030130">
    <property type="term" value="C:clathrin coat of trans-Golgi network vesicle"/>
    <property type="evidence" value="ECO:0007669"/>
    <property type="project" value="InterPro"/>
</dbReference>
<sequence length="176" mass="20076">MISDESLELIAKYFKNFNLFVLSSCDGFGTDGLASIAANCRFISLLLLPSVEINPQFITFTHVTMESNKYTCVRETTLQNSIVIIEMSVPNQRRLCTYESKLLNPCFESDKVSLQTLKASDWHLEGAFDIFHSQPQIQAHTDSRHLEKLYNRYKGKLCPATWCFPESIFYPFAAPS</sequence>
<dbReference type="InterPro" id="IPR022365">
    <property type="entry name" value="Clathrin_H-chain_propeller_rpt"/>
</dbReference>
<dbReference type="GO" id="GO:0030132">
    <property type="term" value="C:clathrin coat of coated pit"/>
    <property type="evidence" value="ECO:0007669"/>
    <property type="project" value="InterPro"/>
</dbReference>
<dbReference type="Gramene" id="PRQ43196">
    <property type="protein sequence ID" value="PRQ43196"/>
    <property type="gene ID" value="RchiOBHm_Chr3g0465841"/>
</dbReference>
<keyword evidence="2" id="KW-1185">Reference proteome</keyword>
<protein>
    <submittedName>
        <fullName evidence="1">Putative clathrin, heavy chain, linker/propeller domain-containing protein</fullName>
    </submittedName>
</protein>
<dbReference type="AlphaFoldDB" id="A0A2P6R9U4"/>
<dbReference type="STRING" id="74649.A0A2P6R9U4"/>
<dbReference type="Pfam" id="PF01394">
    <property type="entry name" value="Clathrin_propel"/>
    <property type="match status" value="1"/>
</dbReference>